<protein>
    <submittedName>
        <fullName evidence="2">Uncharacterized protein</fullName>
    </submittedName>
</protein>
<keyword evidence="1" id="KW-0732">Signal</keyword>
<gene>
    <name evidence="2" type="ORF">HMPREF1563_3805</name>
</gene>
<dbReference type="AlphaFoldDB" id="A0AAV3M5J5"/>
<comment type="caution">
    <text evidence="2">The sequence shown here is derived from an EMBL/GenBank/DDBJ whole genome shotgun (WGS) entry which is preliminary data.</text>
</comment>
<name>A0AAV3M5J5_9GAMM</name>
<accession>A0AAV3M5J5</accession>
<feature type="signal peptide" evidence="1">
    <location>
        <begin position="1"/>
        <end position="19"/>
    </location>
</feature>
<dbReference type="Proteomes" id="UP000022311">
    <property type="component" value="Unassembled WGS sequence"/>
</dbReference>
<dbReference type="RefSeq" id="WP_036961811.1">
    <property type="nucleotide sequence ID" value="NZ_JALD01000043.1"/>
</dbReference>
<organism evidence="2 3">
    <name type="scientific">Providencia alcalifaciens 205/92</name>
    <dbReference type="NCBI Taxonomy" id="1256988"/>
    <lineage>
        <taxon>Bacteria</taxon>
        <taxon>Pseudomonadati</taxon>
        <taxon>Pseudomonadota</taxon>
        <taxon>Gammaproteobacteria</taxon>
        <taxon>Enterobacterales</taxon>
        <taxon>Morganellaceae</taxon>
        <taxon>Providencia</taxon>
    </lineage>
</organism>
<feature type="chain" id="PRO_5043763741" evidence="1">
    <location>
        <begin position="20"/>
        <end position="116"/>
    </location>
</feature>
<reference evidence="2 3" key="1">
    <citation type="submission" date="2014-01" db="EMBL/GenBank/DDBJ databases">
        <authorList>
            <person name="Durkin A.S."/>
            <person name="McCorrison J."/>
            <person name="Torralba M."/>
            <person name="Gillis M."/>
            <person name="Haft D.H."/>
            <person name="Methe B."/>
            <person name="Sutton G."/>
            <person name="Nelson K.E."/>
        </authorList>
    </citation>
    <scope>NUCLEOTIDE SEQUENCE [LARGE SCALE GENOMIC DNA]</scope>
    <source>
        <strain evidence="2 3">205/92</strain>
    </source>
</reference>
<evidence type="ECO:0000313" key="2">
    <source>
        <dbReference type="EMBL" id="EUD11116.1"/>
    </source>
</evidence>
<evidence type="ECO:0000256" key="1">
    <source>
        <dbReference type="SAM" id="SignalP"/>
    </source>
</evidence>
<sequence length="116" mass="13288">MNKSLIFLALLTCCFTASSNSVYTAKELHDLVVSGNYPETLRPHLIIDSVDFKSFDECVSRMKSIQNEFSEYPSVIERDSFGLFRAKLWRSDGVYELSCVEANAHIIAEEYKSEYK</sequence>
<evidence type="ECO:0000313" key="3">
    <source>
        <dbReference type="Proteomes" id="UP000022311"/>
    </source>
</evidence>
<proteinExistence type="predicted"/>
<dbReference type="EMBL" id="JALD01000043">
    <property type="protein sequence ID" value="EUD11116.1"/>
    <property type="molecule type" value="Genomic_DNA"/>
</dbReference>